<accession>A0A6L6QLA6</accession>
<dbReference type="PANTHER" id="PTHR10907:SF47">
    <property type="entry name" value="REGUCALCIN"/>
    <property type="match status" value="1"/>
</dbReference>
<dbReference type="AlphaFoldDB" id="A0A6L6QLA6"/>
<dbReference type="Proteomes" id="UP000472320">
    <property type="component" value="Unassembled WGS sequence"/>
</dbReference>
<gene>
    <name evidence="4" type="ORF">GM658_20950</name>
</gene>
<organism evidence="4 5">
    <name type="scientific">Massilia eburnea</name>
    <dbReference type="NCBI Taxonomy" id="1776165"/>
    <lineage>
        <taxon>Bacteria</taxon>
        <taxon>Pseudomonadati</taxon>
        <taxon>Pseudomonadota</taxon>
        <taxon>Betaproteobacteria</taxon>
        <taxon>Burkholderiales</taxon>
        <taxon>Oxalobacteraceae</taxon>
        <taxon>Telluria group</taxon>
        <taxon>Massilia</taxon>
    </lineage>
</organism>
<dbReference type="PRINTS" id="PR01790">
    <property type="entry name" value="SMP30FAMILY"/>
</dbReference>
<name>A0A6L6QLA6_9BURK</name>
<keyword evidence="5" id="KW-1185">Reference proteome</keyword>
<dbReference type="PANTHER" id="PTHR10907">
    <property type="entry name" value="REGUCALCIN"/>
    <property type="match status" value="1"/>
</dbReference>
<protein>
    <submittedName>
        <fullName evidence="4">SMP-30/gluconolactonase/LRE family protein</fullName>
    </submittedName>
</protein>
<dbReference type="EMBL" id="WNKX01000018">
    <property type="protein sequence ID" value="MTW13079.1"/>
    <property type="molecule type" value="Genomic_DNA"/>
</dbReference>
<evidence type="ECO:0000259" key="3">
    <source>
        <dbReference type="Pfam" id="PF08450"/>
    </source>
</evidence>
<dbReference type="InterPro" id="IPR005511">
    <property type="entry name" value="SMP-30"/>
</dbReference>
<feature type="domain" description="SMP-30/Gluconolactonase/LRE-like region" evidence="3">
    <location>
        <begin position="20"/>
        <end position="259"/>
    </location>
</feature>
<dbReference type="Gene3D" id="2.120.10.30">
    <property type="entry name" value="TolB, C-terminal domain"/>
    <property type="match status" value="1"/>
</dbReference>
<proteinExistence type="inferred from homology"/>
<dbReference type="GO" id="GO:0004341">
    <property type="term" value="F:gluconolactonase activity"/>
    <property type="evidence" value="ECO:0007669"/>
    <property type="project" value="TreeGrafter"/>
</dbReference>
<dbReference type="RefSeq" id="WP_155456000.1">
    <property type="nucleotide sequence ID" value="NZ_WNKX01000018.1"/>
</dbReference>
<dbReference type="OrthoDB" id="9775406at2"/>
<feature type="binding site" evidence="2">
    <location>
        <position position="105"/>
    </location>
    <ligand>
        <name>substrate</name>
    </ligand>
</feature>
<reference evidence="4 5" key="1">
    <citation type="submission" date="2019-11" db="EMBL/GenBank/DDBJ databases">
        <title>Type strains purchased from KCTC, JCM and DSMZ.</title>
        <authorList>
            <person name="Lu H."/>
        </authorList>
    </citation>
    <scope>NUCLEOTIDE SEQUENCE [LARGE SCALE GENOMIC DNA]</scope>
    <source>
        <strain evidence="4 5">JCM 31587</strain>
    </source>
</reference>
<dbReference type="InterPro" id="IPR013658">
    <property type="entry name" value="SGL"/>
</dbReference>
<evidence type="ECO:0000256" key="2">
    <source>
        <dbReference type="PIRSR" id="PIRSR605511-2"/>
    </source>
</evidence>
<evidence type="ECO:0000313" key="4">
    <source>
        <dbReference type="EMBL" id="MTW13079.1"/>
    </source>
</evidence>
<dbReference type="Pfam" id="PF08450">
    <property type="entry name" value="SGL"/>
    <property type="match status" value="1"/>
</dbReference>
<comment type="similarity">
    <text evidence="1">Belongs to the SMP-30/CGR1 family.</text>
</comment>
<evidence type="ECO:0000256" key="1">
    <source>
        <dbReference type="ARBA" id="ARBA00008853"/>
    </source>
</evidence>
<dbReference type="SUPFAM" id="SSF63829">
    <property type="entry name" value="Calcium-dependent phosphotriesterase"/>
    <property type="match status" value="1"/>
</dbReference>
<sequence length="289" mass="30566">MEQRALPEAALPSAQIGALLWHDGCWWWSDAAAPALKAWRGKGQPETSRLPEHLAAFAFCRSGKLLLGLDKWLYLAERTPPGALKLARRLPLAVAAVDPAEARTRISDGCADRHGNFVLGTANLHPGAPPIGSFYQYSQRHGLRRLALPTVAAAHGIGFSADGATLYFANGDGSEILETTYDPARAEVGRIKRFASLGGARLGGVTVDAAGNLWAALREEGRRGRLAQFAQGGVLLQEIALAATHPARPAFGGQKMEQLAAGARDGGLHTIEMAGVQGLPPSLFDDAAD</sequence>
<evidence type="ECO:0000313" key="5">
    <source>
        <dbReference type="Proteomes" id="UP000472320"/>
    </source>
</evidence>
<dbReference type="InterPro" id="IPR011042">
    <property type="entry name" value="6-blade_b-propeller_TolB-like"/>
</dbReference>
<dbReference type="GO" id="GO:0005509">
    <property type="term" value="F:calcium ion binding"/>
    <property type="evidence" value="ECO:0007669"/>
    <property type="project" value="TreeGrafter"/>
</dbReference>
<comment type="caution">
    <text evidence="4">The sequence shown here is derived from an EMBL/GenBank/DDBJ whole genome shotgun (WGS) entry which is preliminary data.</text>
</comment>
<dbReference type="GO" id="GO:0019853">
    <property type="term" value="P:L-ascorbic acid biosynthetic process"/>
    <property type="evidence" value="ECO:0007669"/>
    <property type="project" value="TreeGrafter"/>
</dbReference>